<comment type="function">
    <text evidence="5">Methylates the class 1 translation termination release factors RF1/PrfA and RF2/PrfB on the glutamine residue of the universally conserved GGQ motif.</text>
</comment>
<dbReference type="InterPro" id="IPR019874">
    <property type="entry name" value="RF_methyltr_PrmC"/>
</dbReference>
<feature type="binding site" evidence="5">
    <location>
        <begin position="181"/>
        <end position="184"/>
    </location>
    <ligand>
        <name>substrate</name>
    </ligand>
</feature>
<comment type="catalytic activity">
    <reaction evidence="4 5">
        <text>L-glutaminyl-[peptide chain release factor] + S-adenosyl-L-methionine = N(5)-methyl-L-glutaminyl-[peptide chain release factor] + S-adenosyl-L-homocysteine + H(+)</text>
        <dbReference type="Rhea" id="RHEA:42896"/>
        <dbReference type="Rhea" id="RHEA-COMP:10271"/>
        <dbReference type="Rhea" id="RHEA-COMP:10272"/>
        <dbReference type="ChEBI" id="CHEBI:15378"/>
        <dbReference type="ChEBI" id="CHEBI:30011"/>
        <dbReference type="ChEBI" id="CHEBI:57856"/>
        <dbReference type="ChEBI" id="CHEBI:59789"/>
        <dbReference type="ChEBI" id="CHEBI:61891"/>
        <dbReference type="EC" id="2.1.1.297"/>
    </reaction>
</comment>
<gene>
    <name evidence="5 8" type="primary">prmC</name>
    <name evidence="8" type="ORF">H8704_05385</name>
</gene>
<feature type="domain" description="Methyltransferase small" evidence="6">
    <location>
        <begin position="97"/>
        <end position="187"/>
    </location>
</feature>
<evidence type="ECO:0000313" key="9">
    <source>
        <dbReference type="Proteomes" id="UP000606193"/>
    </source>
</evidence>
<dbReference type="PANTHER" id="PTHR18895:SF74">
    <property type="entry name" value="MTRF1L RELEASE FACTOR GLUTAMINE METHYLTRANSFERASE"/>
    <property type="match status" value="1"/>
</dbReference>
<feature type="binding site" evidence="5">
    <location>
        <position position="140"/>
    </location>
    <ligand>
        <name>S-adenosyl-L-methionine</name>
        <dbReference type="ChEBI" id="CHEBI:59789"/>
    </ligand>
</feature>
<dbReference type="NCBIfam" id="TIGR00536">
    <property type="entry name" value="hemK_fam"/>
    <property type="match status" value="1"/>
</dbReference>
<proteinExistence type="inferred from homology"/>
<sequence length="277" mass="30901">MTWRELLMEGKNILTAGKIEDAEPDAWLLLEYVSQMDRARFFLRQQENAPEENIRQYRDLIRQRGSHIPVQHLTGTQEFMGLEFLVSPDVLVPRQDTELLVEKLLPLIQGKKVLDICTGSGCIAIALAKLGVPKLVEATDLSEKALEIAGRNAEKLGADVAFYQGDLLENISAKYDIIVSNPPYIASEVVGGLMPEVRKHEPLMALDGGADGLVLYRRLLEQVPSHLEQGGIFAVEIGYDQGKAVSELFRKHGFERIECCKDLCGNDRVVMGSLNER</sequence>
<dbReference type="InterPro" id="IPR007848">
    <property type="entry name" value="Small_mtfrase_dom"/>
</dbReference>
<dbReference type="Pfam" id="PF05175">
    <property type="entry name" value="MTS"/>
    <property type="match status" value="1"/>
</dbReference>
<evidence type="ECO:0000313" key="8">
    <source>
        <dbReference type="EMBL" id="MBC8562070.1"/>
    </source>
</evidence>
<dbReference type="RefSeq" id="WP_249297609.1">
    <property type="nucleotide sequence ID" value="NZ_JACRSX010000004.1"/>
</dbReference>
<dbReference type="PROSITE" id="PS00092">
    <property type="entry name" value="N6_MTASE"/>
    <property type="match status" value="1"/>
</dbReference>
<dbReference type="SUPFAM" id="SSF53335">
    <property type="entry name" value="S-adenosyl-L-methionine-dependent methyltransferases"/>
    <property type="match status" value="1"/>
</dbReference>
<evidence type="ECO:0000256" key="1">
    <source>
        <dbReference type="ARBA" id="ARBA00022603"/>
    </source>
</evidence>
<dbReference type="InterPro" id="IPR040758">
    <property type="entry name" value="PrmC_N"/>
</dbReference>
<evidence type="ECO:0000259" key="6">
    <source>
        <dbReference type="Pfam" id="PF05175"/>
    </source>
</evidence>
<dbReference type="HAMAP" id="MF_02126">
    <property type="entry name" value="RF_methyltr_PrmC"/>
    <property type="match status" value="1"/>
</dbReference>
<dbReference type="Proteomes" id="UP000606193">
    <property type="component" value="Unassembled WGS sequence"/>
</dbReference>
<keyword evidence="2 5" id="KW-0808">Transferase</keyword>
<dbReference type="EC" id="2.1.1.297" evidence="5"/>
<comment type="similarity">
    <text evidence="5">Belongs to the protein N5-glutamine methyltransferase family. PrmC subfamily.</text>
</comment>
<evidence type="ECO:0000259" key="7">
    <source>
        <dbReference type="Pfam" id="PF17827"/>
    </source>
</evidence>
<evidence type="ECO:0000256" key="2">
    <source>
        <dbReference type="ARBA" id="ARBA00022679"/>
    </source>
</evidence>
<keyword evidence="3 5" id="KW-0949">S-adenosyl-L-methionine</keyword>
<dbReference type="Gene3D" id="3.40.50.150">
    <property type="entry name" value="Vaccinia Virus protein VP39"/>
    <property type="match status" value="1"/>
</dbReference>
<dbReference type="InterPro" id="IPR050320">
    <property type="entry name" value="N5-glutamine_MTase"/>
</dbReference>
<keyword evidence="9" id="KW-1185">Reference proteome</keyword>
<dbReference type="PANTHER" id="PTHR18895">
    <property type="entry name" value="HEMK METHYLTRANSFERASE"/>
    <property type="match status" value="1"/>
</dbReference>
<feature type="domain" description="Release factor glutamine methyltransferase N-terminal" evidence="7">
    <location>
        <begin position="5"/>
        <end position="75"/>
    </location>
</feature>
<dbReference type="Gene3D" id="1.10.8.10">
    <property type="entry name" value="DNA helicase RuvA subunit, C-terminal domain"/>
    <property type="match status" value="1"/>
</dbReference>
<protein>
    <recommendedName>
        <fullName evidence="5">Release factor glutamine methyltransferase</fullName>
        <shortName evidence="5">RF MTase</shortName>
        <ecNumber evidence="5">2.1.1.297</ecNumber>
    </recommendedName>
    <alternativeName>
        <fullName evidence="5">N5-glutamine methyltransferase PrmC</fullName>
    </alternativeName>
    <alternativeName>
        <fullName evidence="5">Protein-(glutamine-N5) MTase PrmC</fullName>
    </alternativeName>
    <alternativeName>
        <fullName evidence="5">Protein-glutamine N-methyltransferase PrmC</fullName>
    </alternativeName>
</protein>
<evidence type="ECO:0000256" key="3">
    <source>
        <dbReference type="ARBA" id="ARBA00022691"/>
    </source>
</evidence>
<evidence type="ECO:0000256" key="4">
    <source>
        <dbReference type="ARBA" id="ARBA00048391"/>
    </source>
</evidence>
<comment type="caution">
    <text evidence="5">Lacks conserved residue(s) required for the propagation of feature annotation.</text>
</comment>
<feature type="binding site" evidence="5">
    <location>
        <position position="181"/>
    </location>
    <ligand>
        <name>S-adenosyl-L-methionine</name>
        <dbReference type="ChEBI" id="CHEBI:59789"/>
    </ligand>
</feature>
<dbReference type="InterPro" id="IPR004556">
    <property type="entry name" value="HemK-like"/>
</dbReference>
<dbReference type="InterPro" id="IPR029063">
    <property type="entry name" value="SAM-dependent_MTases_sf"/>
</dbReference>
<evidence type="ECO:0000256" key="5">
    <source>
        <dbReference type="HAMAP-Rule" id="MF_02126"/>
    </source>
</evidence>
<dbReference type="GO" id="GO:0102559">
    <property type="term" value="F:peptide chain release factor N(5)-glutamine methyltransferase activity"/>
    <property type="evidence" value="ECO:0007669"/>
    <property type="project" value="UniProtKB-EC"/>
</dbReference>
<dbReference type="CDD" id="cd02440">
    <property type="entry name" value="AdoMet_MTases"/>
    <property type="match status" value="1"/>
</dbReference>
<organism evidence="8 9">
    <name type="scientific">Jutongia huaianensis</name>
    <dbReference type="NCBI Taxonomy" id="2763668"/>
    <lineage>
        <taxon>Bacteria</taxon>
        <taxon>Bacillati</taxon>
        <taxon>Bacillota</taxon>
        <taxon>Clostridia</taxon>
        <taxon>Lachnospirales</taxon>
        <taxon>Lachnospiraceae</taxon>
        <taxon>Jutongia</taxon>
    </lineage>
</organism>
<comment type="caution">
    <text evidence="8">The sequence shown here is derived from an EMBL/GenBank/DDBJ whole genome shotgun (WGS) entry which is preliminary data.</text>
</comment>
<dbReference type="InterPro" id="IPR002052">
    <property type="entry name" value="DNA_methylase_N6_adenine_CS"/>
</dbReference>
<dbReference type="GO" id="GO:0032259">
    <property type="term" value="P:methylation"/>
    <property type="evidence" value="ECO:0007669"/>
    <property type="project" value="UniProtKB-KW"/>
</dbReference>
<dbReference type="EMBL" id="JACRSX010000004">
    <property type="protein sequence ID" value="MBC8562070.1"/>
    <property type="molecule type" value="Genomic_DNA"/>
</dbReference>
<dbReference type="Pfam" id="PF17827">
    <property type="entry name" value="PrmC_N"/>
    <property type="match status" value="1"/>
</dbReference>
<dbReference type="NCBIfam" id="TIGR03534">
    <property type="entry name" value="RF_mod_PrmC"/>
    <property type="match status" value="1"/>
</dbReference>
<keyword evidence="1 5" id="KW-0489">Methyltransferase</keyword>
<accession>A0ABR7N168</accession>
<reference evidence="8 9" key="1">
    <citation type="submission" date="2020-08" db="EMBL/GenBank/DDBJ databases">
        <title>Genome public.</title>
        <authorList>
            <person name="Liu C."/>
            <person name="Sun Q."/>
        </authorList>
    </citation>
    <scope>NUCLEOTIDE SEQUENCE [LARGE SCALE GENOMIC DNA]</scope>
    <source>
        <strain evidence="8 9">NSJ-37</strain>
    </source>
</reference>
<name>A0ABR7N168_9FIRM</name>